<name>A0ABU3QJ41_9ACTN</name>
<keyword evidence="1" id="KW-0732">Signal</keyword>
<accession>A0ABU3QJ41</accession>
<sequence length="126" mass="13588">MTLTRLTRKALTAAVGALTAASAVLATAGSATATAQAAPCWPKSGSYFYWCNNIPGAPVYSPKDFKTVVGYMHSNPSWFQCRYEYGPNHGGPHPTRWLYTQADNGAWGHMNDNHIASETDPVPVCP</sequence>
<protein>
    <recommendedName>
        <fullName evidence="4">Secreted protein</fullName>
    </recommendedName>
</protein>
<feature type="chain" id="PRO_5046118266" description="Secreted protein" evidence="1">
    <location>
        <begin position="38"/>
        <end position="126"/>
    </location>
</feature>
<evidence type="ECO:0000313" key="3">
    <source>
        <dbReference type="Proteomes" id="UP001250181"/>
    </source>
</evidence>
<gene>
    <name evidence="2" type="ORF">RND61_11925</name>
</gene>
<keyword evidence="3" id="KW-1185">Reference proteome</keyword>
<comment type="caution">
    <text evidence="2">The sequence shown here is derived from an EMBL/GenBank/DDBJ whole genome shotgun (WGS) entry which is preliminary data.</text>
</comment>
<evidence type="ECO:0008006" key="4">
    <source>
        <dbReference type="Google" id="ProtNLM"/>
    </source>
</evidence>
<organism evidence="2 3">
    <name type="scientific">Streptomyces tamarix</name>
    <dbReference type="NCBI Taxonomy" id="3078565"/>
    <lineage>
        <taxon>Bacteria</taxon>
        <taxon>Bacillati</taxon>
        <taxon>Actinomycetota</taxon>
        <taxon>Actinomycetes</taxon>
        <taxon>Kitasatosporales</taxon>
        <taxon>Streptomycetaceae</taxon>
        <taxon>Streptomyces</taxon>
    </lineage>
</organism>
<evidence type="ECO:0000313" key="2">
    <source>
        <dbReference type="EMBL" id="MDT9682772.1"/>
    </source>
</evidence>
<feature type="signal peptide" evidence="1">
    <location>
        <begin position="1"/>
        <end position="37"/>
    </location>
</feature>
<reference evidence="2 3" key="1">
    <citation type="submission" date="2023-09" db="EMBL/GenBank/DDBJ databases">
        <title>Streptomyces sp. nov.: A antagonism against Alternaria gaisen Producing Streptochlin, Isolated from Tamarix root soil.</title>
        <authorList>
            <person name="Chen Y."/>
        </authorList>
    </citation>
    <scope>NUCLEOTIDE SEQUENCE [LARGE SCALE GENOMIC DNA]</scope>
    <source>
        <strain evidence="2 3">TRM76323</strain>
    </source>
</reference>
<dbReference type="RefSeq" id="WP_315877849.1">
    <property type="nucleotide sequence ID" value="NZ_JAWCTQ010000011.1"/>
</dbReference>
<dbReference type="Proteomes" id="UP001250181">
    <property type="component" value="Unassembled WGS sequence"/>
</dbReference>
<dbReference type="EMBL" id="JAWCTQ010000011">
    <property type="protein sequence ID" value="MDT9682772.1"/>
    <property type="molecule type" value="Genomic_DNA"/>
</dbReference>
<proteinExistence type="predicted"/>
<evidence type="ECO:0000256" key="1">
    <source>
        <dbReference type="SAM" id="SignalP"/>
    </source>
</evidence>